<dbReference type="OrthoDB" id="4664297at2759"/>
<keyword evidence="3" id="KW-1185">Reference proteome</keyword>
<evidence type="ECO:0000313" key="2">
    <source>
        <dbReference type="EMBL" id="KAJ5160271.1"/>
    </source>
</evidence>
<protein>
    <submittedName>
        <fullName evidence="2">Uncharacterized protein</fullName>
    </submittedName>
</protein>
<comment type="caution">
    <text evidence="2">The sequence shown here is derived from an EMBL/GenBank/DDBJ whole genome shotgun (WGS) entry which is preliminary data.</text>
</comment>
<name>A0A9W9HYS4_9EURO</name>
<dbReference type="AlphaFoldDB" id="A0A9W9HYS4"/>
<reference evidence="2" key="1">
    <citation type="submission" date="2022-11" db="EMBL/GenBank/DDBJ databases">
        <authorList>
            <person name="Petersen C."/>
        </authorList>
    </citation>
    <scope>NUCLEOTIDE SEQUENCE</scope>
    <source>
        <strain evidence="2">IBT 26290</strain>
    </source>
</reference>
<dbReference type="RefSeq" id="XP_056541829.1">
    <property type="nucleotide sequence ID" value="XM_056689400.1"/>
</dbReference>
<dbReference type="InterPro" id="IPR008775">
    <property type="entry name" value="Phytyl_CoA_dOase-like"/>
</dbReference>
<sequence length="351" mass="39939">MESTKNDLNYQLPKDAAVNDHKHYRLSNDQIEHFMRHGYVRLSNCFSREKAAEWTADVWTRLGYSPTDKSTWATERIHMPQHKEEPVQTFAPKAWAAICELLGEDRVAAPSATWNDAFILNLGTEESQGKWLHPADLDGWHVDGDFFIHFLDSPEQALLVIPLFTDIKEHAGGTMVCSDAIKKIAQHLYDHPHGVSPYMVPRGQPDDQSGDFYDDVVQGCHEFHEMTGNVGDVILLHPLMVHSASVNSLRIPRIITNPPVSLNAPFNFDRNDSSHYSIVERKTLRELGKDRLRGWKIQGGREYITPERLKAQEQMKEQELERLTSASVPPEVPLGTKPGQTARRRDKCSLM</sequence>
<proteinExistence type="predicted"/>
<dbReference type="Proteomes" id="UP001149163">
    <property type="component" value="Unassembled WGS sequence"/>
</dbReference>
<dbReference type="EMBL" id="JAPQKN010000004">
    <property type="protein sequence ID" value="KAJ5160271.1"/>
    <property type="molecule type" value="Genomic_DNA"/>
</dbReference>
<dbReference type="SUPFAM" id="SSF51197">
    <property type="entry name" value="Clavaminate synthase-like"/>
    <property type="match status" value="1"/>
</dbReference>
<feature type="region of interest" description="Disordered" evidence="1">
    <location>
        <begin position="324"/>
        <end position="351"/>
    </location>
</feature>
<evidence type="ECO:0000313" key="3">
    <source>
        <dbReference type="Proteomes" id="UP001149163"/>
    </source>
</evidence>
<evidence type="ECO:0000256" key="1">
    <source>
        <dbReference type="SAM" id="MobiDB-lite"/>
    </source>
</evidence>
<dbReference type="GeneID" id="81428576"/>
<gene>
    <name evidence="2" type="ORF">N7482_007275</name>
</gene>
<dbReference type="Gene3D" id="2.60.120.620">
    <property type="entry name" value="q2cbj1_9rhob like domain"/>
    <property type="match status" value="1"/>
</dbReference>
<feature type="compositionally biased region" description="Basic residues" evidence="1">
    <location>
        <begin position="342"/>
        <end position="351"/>
    </location>
</feature>
<organism evidence="2 3">
    <name type="scientific">Penicillium canariense</name>
    <dbReference type="NCBI Taxonomy" id="189055"/>
    <lineage>
        <taxon>Eukaryota</taxon>
        <taxon>Fungi</taxon>
        <taxon>Dikarya</taxon>
        <taxon>Ascomycota</taxon>
        <taxon>Pezizomycotina</taxon>
        <taxon>Eurotiomycetes</taxon>
        <taxon>Eurotiomycetidae</taxon>
        <taxon>Eurotiales</taxon>
        <taxon>Aspergillaceae</taxon>
        <taxon>Penicillium</taxon>
    </lineage>
</organism>
<reference evidence="2" key="2">
    <citation type="journal article" date="2023" name="IMA Fungus">
        <title>Comparative genomic study of the Penicillium genus elucidates a diverse pangenome and 15 lateral gene transfer events.</title>
        <authorList>
            <person name="Petersen C."/>
            <person name="Sorensen T."/>
            <person name="Nielsen M.R."/>
            <person name="Sondergaard T.E."/>
            <person name="Sorensen J.L."/>
            <person name="Fitzpatrick D.A."/>
            <person name="Frisvad J.C."/>
            <person name="Nielsen K.L."/>
        </authorList>
    </citation>
    <scope>NUCLEOTIDE SEQUENCE</scope>
    <source>
        <strain evidence="2">IBT 26290</strain>
    </source>
</reference>
<accession>A0A9W9HYS4</accession>
<dbReference type="Pfam" id="PF05721">
    <property type="entry name" value="PhyH"/>
    <property type="match status" value="1"/>
</dbReference>